<dbReference type="Pfam" id="PF00012">
    <property type="entry name" value="HSP70"/>
    <property type="match status" value="1"/>
</dbReference>
<keyword evidence="5" id="KW-1185">Reference proteome</keyword>
<gene>
    <name evidence="4" type="ORF">Afil01_34950</name>
</gene>
<dbReference type="RefSeq" id="WP_285663836.1">
    <property type="nucleotide sequence ID" value="NZ_BSTX01000002.1"/>
</dbReference>
<evidence type="ECO:0000256" key="3">
    <source>
        <dbReference type="ARBA" id="ARBA00023186"/>
    </source>
</evidence>
<proteinExistence type="predicted"/>
<reference evidence="4" key="1">
    <citation type="submission" date="2023-03" db="EMBL/GenBank/DDBJ databases">
        <title>Actinorhabdospora filicis NBRC 111898.</title>
        <authorList>
            <person name="Ichikawa N."/>
            <person name="Sato H."/>
            <person name="Tonouchi N."/>
        </authorList>
    </citation>
    <scope>NUCLEOTIDE SEQUENCE</scope>
    <source>
        <strain evidence="4">NBRC 111898</strain>
    </source>
</reference>
<accession>A0A9W6SMG8</accession>
<dbReference type="SUPFAM" id="SSF53067">
    <property type="entry name" value="Actin-like ATPase domain"/>
    <property type="match status" value="2"/>
</dbReference>
<evidence type="ECO:0000256" key="2">
    <source>
        <dbReference type="ARBA" id="ARBA00022840"/>
    </source>
</evidence>
<dbReference type="PANTHER" id="PTHR14187">
    <property type="entry name" value="ALPHA KINASE/ELONGATION FACTOR 2 KINASE"/>
    <property type="match status" value="1"/>
</dbReference>
<dbReference type="AlphaFoldDB" id="A0A9W6SMG8"/>
<dbReference type="Gene3D" id="3.30.420.40">
    <property type="match status" value="2"/>
</dbReference>
<protein>
    <recommendedName>
        <fullName evidence="6">Hsp70 family protein</fullName>
    </recommendedName>
</protein>
<evidence type="ECO:0008006" key="6">
    <source>
        <dbReference type="Google" id="ProtNLM"/>
    </source>
</evidence>
<dbReference type="InterPro" id="IPR043129">
    <property type="entry name" value="ATPase_NBD"/>
</dbReference>
<keyword evidence="1" id="KW-0547">Nucleotide-binding</keyword>
<dbReference type="PANTHER" id="PTHR14187:SF5">
    <property type="entry name" value="HEAT SHOCK 70 KDA PROTEIN 12A"/>
    <property type="match status" value="1"/>
</dbReference>
<dbReference type="CDD" id="cd10229">
    <property type="entry name" value="ASKHA_NBD_HSP70_HSPA12"/>
    <property type="match status" value="1"/>
</dbReference>
<dbReference type="InterPro" id="IPR013126">
    <property type="entry name" value="Hsp_70_fam"/>
</dbReference>
<organism evidence="4 5">
    <name type="scientific">Actinorhabdospora filicis</name>
    <dbReference type="NCBI Taxonomy" id="1785913"/>
    <lineage>
        <taxon>Bacteria</taxon>
        <taxon>Bacillati</taxon>
        <taxon>Actinomycetota</taxon>
        <taxon>Actinomycetes</taxon>
        <taxon>Micromonosporales</taxon>
        <taxon>Micromonosporaceae</taxon>
        <taxon>Actinorhabdospora</taxon>
    </lineage>
</organism>
<keyword evidence="3" id="KW-0143">Chaperone</keyword>
<name>A0A9W6SMG8_9ACTN</name>
<dbReference type="GO" id="GO:0005524">
    <property type="term" value="F:ATP binding"/>
    <property type="evidence" value="ECO:0007669"/>
    <property type="project" value="UniProtKB-KW"/>
</dbReference>
<keyword evidence="2" id="KW-0067">ATP-binding</keyword>
<evidence type="ECO:0000256" key="1">
    <source>
        <dbReference type="ARBA" id="ARBA00022741"/>
    </source>
</evidence>
<dbReference type="GO" id="GO:0140662">
    <property type="term" value="F:ATP-dependent protein folding chaperone"/>
    <property type="evidence" value="ECO:0007669"/>
    <property type="project" value="InterPro"/>
</dbReference>
<dbReference type="Gene3D" id="2.60.34.10">
    <property type="entry name" value="Substrate Binding Domain Of DNAk, Chain A, domain 1"/>
    <property type="match status" value="1"/>
</dbReference>
<dbReference type="InterPro" id="IPR029047">
    <property type="entry name" value="HSP70_peptide-bd_sf"/>
</dbReference>
<dbReference type="EMBL" id="BSTX01000002">
    <property type="protein sequence ID" value="GLZ78688.1"/>
    <property type="molecule type" value="Genomic_DNA"/>
</dbReference>
<comment type="caution">
    <text evidence="4">The sequence shown here is derived from an EMBL/GenBank/DDBJ whole genome shotgun (WGS) entry which is preliminary data.</text>
</comment>
<dbReference type="Proteomes" id="UP001165079">
    <property type="component" value="Unassembled WGS sequence"/>
</dbReference>
<evidence type="ECO:0000313" key="5">
    <source>
        <dbReference type="Proteomes" id="UP001165079"/>
    </source>
</evidence>
<sequence>MPDIRVAAAVDFGTHGTGFAWAFLNEANNPAAERTVNLHDQWQGQPVSYIKNRTSLLLDGGKVLEWGYEAHRRYNTEGRRNPGWVYADRFKMGLWDGSLVPAEEAEKHITAYLRVFYRFALDQIVAAAQVDPDEIRWCVTVPAIWGDRERDVMRKCAEKAGFPTDQERLLIAVEPEVAALYCEAYHSTAAITTLGRRFMVVDAGGGTVDLTTYEVSAEHKLTQLGYSPGDALGSAFVDKRFVETLLAKRLPVEVVDRFQREDPQATLDLMDSWERAKRNFDPSRDAPLNIPIPVRIYKLLDDAALARLEYEQDGIDDSLVLTPLEVRRIFDHIIGDVLRLVDRQIEDAGEVASVLLVGGFAQSAYLEQRLRRYVEANGCNLVVPPNPSAAVLLGAVHYALTPDVVVARCSRYTYGVSTNLPVEDGFAGDLTRKWRDEWGQDMVADRFSIFVRRGDIVPVGENVVRHYWPIKPKQTSMDVTVYIAEDREPRYVDERGCVKLGTITADLSKVAALPRDDQNVEVTMSFGGTEVVVDAKVVRTGARLNTSFTFHRAAG</sequence>
<evidence type="ECO:0000313" key="4">
    <source>
        <dbReference type="EMBL" id="GLZ78688.1"/>
    </source>
</evidence>
<dbReference type="Gene3D" id="3.90.640.10">
    <property type="entry name" value="Actin, Chain A, domain 4"/>
    <property type="match status" value="1"/>
</dbReference>